<evidence type="ECO:0000256" key="1">
    <source>
        <dbReference type="ARBA" id="ARBA00022737"/>
    </source>
</evidence>
<organism evidence="3 4">
    <name type="scientific">Treponema parvum</name>
    <dbReference type="NCBI Taxonomy" id="138851"/>
    <lineage>
        <taxon>Bacteria</taxon>
        <taxon>Pseudomonadati</taxon>
        <taxon>Spirochaetota</taxon>
        <taxon>Spirochaetia</taxon>
        <taxon>Spirochaetales</taxon>
        <taxon>Treponemataceae</taxon>
        <taxon>Treponema</taxon>
    </lineage>
</organism>
<dbReference type="SUPFAM" id="SSF53300">
    <property type="entry name" value="vWA-like"/>
    <property type="match status" value="1"/>
</dbReference>
<keyword evidence="1" id="KW-0677">Repeat</keyword>
<accession>A0A975F1U5</accession>
<evidence type="ECO:0000313" key="3">
    <source>
        <dbReference type="EMBL" id="QTQ12872.1"/>
    </source>
</evidence>
<evidence type="ECO:0000313" key="4">
    <source>
        <dbReference type="Proteomes" id="UP000671995"/>
    </source>
</evidence>
<sequence>MIKITFFTALLFFAGSKGVFSQTDFGRNSSANTYAETEFRRGVQAYYRNAFNDAILQFEKALFYLPEENLILDWLGKAYYRSGIEGAALQQWQFAAEAGYGGLLLQNRIEIVRERRITGANQESSLKYTEAGGFPGVNGKETVFSQPVSVLPNPDGSIWVLSYGSNDLLRIDVNGNVINRVTGPINGFDRPTDIIRLSDEKLLISESAGGRLSLFTANGRFEKYIGSKGRSLGQMVGPQYLAQDGYGNIYVTDFGNCRVNVFDRDGEPLFFFGSRTTSFPGFSGPTGIAVDDGRVFVADCVSGAIYEFDRFGNYVDLLVEEKTFSKPESMKKWGSYLVVCDKNRIISVDTRNGSVFENANTGNAPSRITSAVPDVNGNILVTDITANEVYLMSKMTEVLGGLFVQIEHVNAEEFPKVTMDVRVENRRRQSVVGLRDVNFYVSENKRPVTDLRLEGAVSANTVADITFVIDRDPAMAANSGELQAAVREIAASMEGKGTVRVVSAGKIPVLEYRGNTRGLLNFSPAALKTPLQNEGRLDLALRLAANDLMSGEKKRAIIYITCGNVSSSAFGNYGLSNLTAYLNNNSIAFSVINLKEGSLDGEIQYLCDNTAGESYYVYRPEGLSPVVTDIINLPSGLYQLSFRSSLPTNFGRAFLPVEAEIYLMNRSGRDESGYFAPLQ</sequence>
<dbReference type="CDD" id="cd05819">
    <property type="entry name" value="NHL"/>
    <property type="match status" value="1"/>
</dbReference>
<gene>
    <name evidence="3" type="ORF">HRI96_05300</name>
</gene>
<reference evidence="3" key="1">
    <citation type="submission" date="2020-05" db="EMBL/GenBank/DDBJ databases">
        <authorList>
            <person name="Zeng H."/>
            <person name="Chan Y.K."/>
            <person name="Watt R.M."/>
        </authorList>
    </citation>
    <scope>NUCLEOTIDE SEQUENCE</scope>
    <source>
        <strain evidence="3">ATCC 700773</strain>
    </source>
</reference>
<dbReference type="GO" id="GO:0008270">
    <property type="term" value="F:zinc ion binding"/>
    <property type="evidence" value="ECO:0007669"/>
    <property type="project" value="UniProtKB-KW"/>
</dbReference>
<reference evidence="3" key="2">
    <citation type="journal article" date="2021" name="Microbiol. Resour. Announc.">
        <title>Complete Genome Sequences of Three Human Oral Treponema parvum Isolates.</title>
        <authorList>
            <person name="Zeng H."/>
            <person name="Watt R.M."/>
        </authorList>
    </citation>
    <scope>NUCLEOTIDE SEQUENCE</scope>
    <source>
        <strain evidence="3">ATCC 700773</strain>
    </source>
</reference>
<dbReference type="InterPro" id="IPR036465">
    <property type="entry name" value="vWFA_dom_sf"/>
</dbReference>
<dbReference type="PROSITE" id="PS51125">
    <property type="entry name" value="NHL"/>
    <property type="match status" value="1"/>
</dbReference>
<protein>
    <submittedName>
        <fullName evidence="3">Uncharacterized protein</fullName>
    </submittedName>
</protein>
<proteinExistence type="predicted"/>
<dbReference type="SUPFAM" id="SSF101898">
    <property type="entry name" value="NHL repeat"/>
    <property type="match status" value="1"/>
</dbReference>
<dbReference type="PANTHER" id="PTHR24104:SF25">
    <property type="entry name" value="PROTEIN LIN-41"/>
    <property type="match status" value="1"/>
</dbReference>
<dbReference type="Proteomes" id="UP000671995">
    <property type="component" value="Chromosome"/>
</dbReference>
<dbReference type="GO" id="GO:0061630">
    <property type="term" value="F:ubiquitin protein ligase activity"/>
    <property type="evidence" value="ECO:0007669"/>
    <property type="project" value="TreeGrafter"/>
</dbReference>
<dbReference type="AlphaFoldDB" id="A0A975F1U5"/>
<name>A0A975F1U5_9SPIR</name>
<dbReference type="Gene3D" id="2.120.10.30">
    <property type="entry name" value="TolB, C-terminal domain"/>
    <property type="match status" value="2"/>
</dbReference>
<dbReference type="GO" id="GO:0043161">
    <property type="term" value="P:proteasome-mediated ubiquitin-dependent protein catabolic process"/>
    <property type="evidence" value="ECO:0007669"/>
    <property type="project" value="TreeGrafter"/>
</dbReference>
<evidence type="ECO:0000256" key="2">
    <source>
        <dbReference type="PROSITE-ProRule" id="PRU00504"/>
    </source>
</evidence>
<dbReference type="InterPro" id="IPR001258">
    <property type="entry name" value="NHL_repeat"/>
</dbReference>
<dbReference type="GO" id="GO:0000209">
    <property type="term" value="P:protein polyubiquitination"/>
    <property type="evidence" value="ECO:0007669"/>
    <property type="project" value="TreeGrafter"/>
</dbReference>
<dbReference type="InterPro" id="IPR011042">
    <property type="entry name" value="6-blade_b-propeller_TolB-like"/>
</dbReference>
<dbReference type="EMBL" id="CP054257">
    <property type="protein sequence ID" value="QTQ12872.1"/>
    <property type="molecule type" value="Genomic_DNA"/>
</dbReference>
<dbReference type="PANTHER" id="PTHR24104">
    <property type="entry name" value="E3 UBIQUITIN-PROTEIN LIGASE NHLRC1-RELATED"/>
    <property type="match status" value="1"/>
</dbReference>
<feature type="repeat" description="NHL" evidence="2">
    <location>
        <begin position="222"/>
        <end position="265"/>
    </location>
</feature>
<dbReference type="InterPro" id="IPR050952">
    <property type="entry name" value="TRIM-NHL_E3_ligases"/>
</dbReference>